<dbReference type="NCBIfam" id="TIGR02759">
    <property type="entry name" value="TraD_Ftype"/>
    <property type="match status" value="1"/>
</dbReference>
<evidence type="ECO:0000256" key="7">
    <source>
        <dbReference type="SAM" id="Phobius"/>
    </source>
</evidence>
<feature type="region of interest" description="Disordered" evidence="6">
    <location>
        <begin position="601"/>
        <end position="681"/>
    </location>
</feature>
<feature type="compositionally biased region" description="Low complexity" evidence="6">
    <location>
        <begin position="612"/>
        <end position="642"/>
    </location>
</feature>
<comment type="caution">
    <text evidence="9">The sequence shown here is derived from an EMBL/GenBank/DDBJ whole genome shotgun (WGS) entry which is preliminary data.</text>
</comment>
<feature type="transmembrane region" description="Helical" evidence="7">
    <location>
        <begin position="112"/>
        <end position="134"/>
    </location>
</feature>
<dbReference type="OrthoDB" id="9803543at2"/>
<dbReference type="PANTHER" id="PTHR37937">
    <property type="entry name" value="CONJUGATIVE TRANSFER: DNA TRANSPORT"/>
    <property type="match status" value="1"/>
</dbReference>
<evidence type="ECO:0000313" key="9">
    <source>
        <dbReference type="EMBL" id="TDN51481.1"/>
    </source>
</evidence>
<evidence type="ECO:0000256" key="6">
    <source>
        <dbReference type="SAM" id="MobiDB-lite"/>
    </source>
</evidence>
<evidence type="ECO:0000256" key="1">
    <source>
        <dbReference type="ARBA" id="ARBA00004651"/>
    </source>
</evidence>
<dbReference type="EMBL" id="SNVX01000018">
    <property type="protein sequence ID" value="TDN51481.1"/>
    <property type="molecule type" value="Genomic_DNA"/>
</dbReference>
<dbReference type="InterPro" id="IPR014128">
    <property type="entry name" value="T4SS_TraD"/>
</dbReference>
<organism evidence="9 10">
    <name type="scientific">Scandinavium goeteborgense</name>
    <dbReference type="NCBI Taxonomy" id="1851514"/>
    <lineage>
        <taxon>Bacteria</taxon>
        <taxon>Pseudomonadati</taxon>
        <taxon>Pseudomonadota</taxon>
        <taxon>Gammaproteobacteria</taxon>
        <taxon>Enterobacterales</taxon>
        <taxon>Enterobacteriaceae</taxon>
        <taxon>Scandinavium</taxon>
    </lineage>
</organism>
<keyword evidence="10" id="KW-1185">Reference proteome</keyword>
<protein>
    <submittedName>
        <fullName evidence="9">Type IV conjugative transfer system coupling protein TraD</fullName>
    </submittedName>
</protein>
<accession>A0A4R6E198</accession>
<keyword evidence="4 7" id="KW-1133">Transmembrane helix</keyword>
<dbReference type="Gene3D" id="1.10.8.80">
    <property type="entry name" value="Magnesium chelatase subunit I, C-Terminal domain"/>
    <property type="match status" value="1"/>
</dbReference>
<feature type="compositionally biased region" description="Low complexity" evidence="6">
    <location>
        <begin position="650"/>
        <end position="678"/>
    </location>
</feature>
<dbReference type="InterPro" id="IPR051539">
    <property type="entry name" value="T4SS-coupling_protein"/>
</dbReference>
<dbReference type="CDD" id="cd01127">
    <property type="entry name" value="TrwB_TraG_TraD_VirD4"/>
    <property type="match status" value="1"/>
</dbReference>
<keyword evidence="5 7" id="KW-0472">Membrane</keyword>
<proteinExistence type="predicted"/>
<evidence type="ECO:0000256" key="4">
    <source>
        <dbReference type="ARBA" id="ARBA00022989"/>
    </source>
</evidence>
<dbReference type="Proteomes" id="UP000295530">
    <property type="component" value="Unassembled WGS sequence"/>
</dbReference>
<dbReference type="InterPro" id="IPR019476">
    <property type="entry name" value="T4SS_TraD_DNA-bd"/>
</dbReference>
<gene>
    <name evidence="9" type="ORF">EC847_11810</name>
</gene>
<dbReference type="AlphaFoldDB" id="A0A4R6E198"/>
<sequence length="737" mass="82622">MSLKPRDLTQGGQVLLMRLKMFIQVNNAISFYIIMFWIASSIGILFMRVSVQNMMNGIIYWYVKAAWPFMKKMHHQAVLHINYKDARLDYSPWQILHDAYTTWCGQTLKQELVISFTGSLILVFFLTLAVYWFIGNEGRKQSEDEIIGGRVLSDDPKEVTRLLKSQGEASDIRIDALALKKNAEIQNFLMHGTVGAGKSQLMRKILRYLRARGDLVILFDKDCTFTEDFYDESRDILLSPVDARCPNWDLWEECRILPELESISTTLIPSSSGEDPFWQGSARTIFAEGTERMRGKENRSYNQLLITLLSIKLDHLRAFLEGTPASSLVDGKIEKTAISIRSVLTNYVKSLRYLQGIDTCGKPPFTIRDWMKGQADKSRNGWLFIPSTEQYHESLKPLISMWLSIAAASLLSMGENRQRRVWFFYDELPSLHKLPNLKDIIAQARKFGGCFVLGFQSYPQLEDVYGPKAAEGIFDLLNTKFFFRSPSAKVSQFVAKDIGETVRKKFREQTSFGHEQVRDGISYGKDKERDGIVSYSDVQSLSDLACYVTLPGQYPVVKLAMKYEAMVRVADGYLPRDLRTSLDPTVDEQITVRSDEEKAQFDVLFTPSAPLTGETGAETRAETPAAAVTSPTNTAASTAAAPPVSPSPVSPVAASTATTPAAGGGKPASSQAAQSGGTEQDLRQALPAGMNEEGEIVDMDAYDHWVSGERTLQDEMNREEMNINNPVDHDFGHDEVI</sequence>
<dbReference type="GO" id="GO:0005886">
    <property type="term" value="C:plasma membrane"/>
    <property type="evidence" value="ECO:0007669"/>
    <property type="project" value="UniProtKB-SubCell"/>
</dbReference>
<feature type="domain" description="Type IV secretion system coupling protein TraD DNA-binding" evidence="8">
    <location>
        <begin position="173"/>
        <end position="562"/>
    </location>
</feature>
<keyword evidence="2" id="KW-1003">Cell membrane</keyword>
<evidence type="ECO:0000256" key="5">
    <source>
        <dbReference type="ARBA" id="ARBA00023136"/>
    </source>
</evidence>
<evidence type="ECO:0000313" key="10">
    <source>
        <dbReference type="Proteomes" id="UP000295530"/>
    </source>
</evidence>
<dbReference type="PANTHER" id="PTHR37937:SF1">
    <property type="entry name" value="CONJUGATIVE TRANSFER: DNA TRANSPORT"/>
    <property type="match status" value="1"/>
</dbReference>
<evidence type="ECO:0000256" key="3">
    <source>
        <dbReference type="ARBA" id="ARBA00022692"/>
    </source>
</evidence>
<dbReference type="Pfam" id="PF10412">
    <property type="entry name" value="TrwB_AAD_bind"/>
    <property type="match status" value="1"/>
</dbReference>
<dbReference type="SUPFAM" id="SSF52540">
    <property type="entry name" value="P-loop containing nucleoside triphosphate hydrolases"/>
    <property type="match status" value="1"/>
</dbReference>
<dbReference type="Gene3D" id="3.40.50.300">
    <property type="entry name" value="P-loop containing nucleotide triphosphate hydrolases"/>
    <property type="match status" value="1"/>
</dbReference>
<dbReference type="InterPro" id="IPR027417">
    <property type="entry name" value="P-loop_NTPase"/>
</dbReference>
<evidence type="ECO:0000259" key="8">
    <source>
        <dbReference type="Pfam" id="PF10412"/>
    </source>
</evidence>
<dbReference type="RefSeq" id="WP_133462082.1">
    <property type="nucleotide sequence ID" value="NZ_SNVX01000018.1"/>
</dbReference>
<comment type="subcellular location">
    <subcellularLocation>
        <location evidence="1">Cell membrane</location>
        <topology evidence="1">Multi-pass membrane protein</topology>
    </subcellularLocation>
</comment>
<reference evidence="9 10" key="1">
    <citation type="submission" date="2019-03" db="EMBL/GenBank/DDBJ databases">
        <title>Genomic analyses of the natural microbiome of Caenorhabditis elegans.</title>
        <authorList>
            <person name="Samuel B."/>
        </authorList>
    </citation>
    <scope>NUCLEOTIDE SEQUENCE [LARGE SCALE GENOMIC DNA]</scope>
    <source>
        <strain evidence="9 10">BIGb0156</strain>
    </source>
</reference>
<keyword evidence="3 7" id="KW-0812">Transmembrane</keyword>
<evidence type="ECO:0000256" key="2">
    <source>
        <dbReference type="ARBA" id="ARBA00022475"/>
    </source>
</evidence>
<name>A0A4R6E198_SCAGO</name>